<name>A0A0F7L1Q4_9VIRU</name>
<proteinExistence type="predicted"/>
<evidence type="ECO:0000313" key="1">
    <source>
        <dbReference type="EMBL" id="AKH46509.1"/>
    </source>
</evidence>
<reference evidence="1" key="2">
    <citation type="submission" date="2015-03" db="EMBL/GenBank/DDBJ databases">
        <authorList>
            <person name="Chow C.-E.T."/>
            <person name="Winget D.M."/>
            <person name="White R.A.III."/>
            <person name="Hallam S.J."/>
            <person name="Suttle C.A."/>
        </authorList>
    </citation>
    <scope>NUCLEOTIDE SEQUENCE</scope>
    <source>
        <strain evidence="1">Anoxic3_9</strain>
    </source>
</reference>
<protein>
    <submittedName>
        <fullName evidence="1">Uncharacterized protein</fullName>
    </submittedName>
</protein>
<sequence length="56" mass="6113">MAVSAILASPCLVNLFSRGSSCVKVPSADKVKPGCFFDYCCQHRRHITQCHLVCNA</sequence>
<reference evidence="1" key="1">
    <citation type="journal article" date="2015" name="Front. Microbiol.">
        <title>Combining genomic sequencing methods to explore viral diversity and reveal potential virus-host interactions.</title>
        <authorList>
            <person name="Chow C.E."/>
            <person name="Winget D.M."/>
            <person name="White R.A.III."/>
            <person name="Hallam S.J."/>
            <person name="Suttle C.A."/>
        </authorList>
    </citation>
    <scope>NUCLEOTIDE SEQUENCE</scope>
    <source>
        <strain evidence="1">Anoxic3_9</strain>
    </source>
</reference>
<organism evidence="1">
    <name type="scientific">uncultured marine virus</name>
    <dbReference type="NCBI Taxonomy" id="186617"/>
    <lineage>
        <taxon>Viruses</taxon>
        <taxon>environmental samples</taxon>
    </lineage>
</organism>
<accession>A0A0F7L1Q4</accession>
<dbReference type="EMBL" id="KR029584">
    <property type="protein sequence ID" value="AKH46509.1"/>
    <property type="molecule type" value="Genomic_DNA"/>
</dbReference>